<dbReference type="GO" id="GO:0016829">
    <property type="term" value="F:lyase activity"/>
    <property type="evidence" value="ECO:0007669"/>
    <property type="project" value="UniProtKB-KW"/>
</dbReference>
<proteinExistence type="inferred from homology"/>
<keyword evidence="2" id="KW-0812">Transmembrane</keyword>
<organism evidence="7">
    <name type="scientific">gut metagenome</name>
    <dbReference type="NCBI Taxonomy" id="749906"/>
    <lineage>
        <taxon>unclassified sequences</taxon>
        <taxon>metagenomes</taxon>
        <taxon>organismal metagenomes</taxon>
    </lineage>
</organism>
<evidence type="ECO:0000256" key="3">
    <source>
        <dbReference type="ARBA" id="ARBA00022989"/>
    </source>
</evidence>
<dbReference type="InterPro" id="IPR003770">
    <property type="entry name" value="MLTG-like"/>
</dbReference>
<sequence>MLLSFSFLRWYINDRAVPFTVDSETVSITVEEGDSARRVMSKLRESGLDVNSLTLRLAARFADIDLRRIHAGLYRFDAGLSPVGILETIAKGALADQQLRIPDGAPIWEVMRLIRSHPGLKQTTAEKSEAEIAALLGVNAPSLEGWFAPDTYHFSSGTTDLTVMKVALKQQQTLLENAWNHKADDVQVHSLYEALILASIIEKETGDHADRHLISSVFNNRLRIGMPLQTDPTVIYGLGESFNGNLTRRQLLSDSAYNTYKISGLPPTPIAMPSPASLEAAMHPAKTQFLYFVSRGDGTSEFSTNLKDHNRAVQTYILKHRTTH</sequence>
<keyword evidence="4" id="KW-0472">Membrane</keyword>
<gene>
    <name evidence="7" type="ORF">EVA_02759</name>
</gene>
<dbReference type="Gene3D" id="3.30.1490.480">
    <property type="entry name" value="Endolytic murein transglycosylase"/>
    <property type="match status" value="1"/>
</dbReference>
<comment type="caution">
    <text evidence="7">The sequence shown here is derived from an EMBL/GenBank/DDBJ whole genome shotgun (WGS) entry which is preliminary data.</text>
</comment>
<dbReference type="Gene3D" id="3.30.160.60">
    <property type="entry name" value="Classic Zinc Finger"/>
    <property type="match status" value="1"/>
</dbReference>
<dbReference type="PANTHER" id="PTHR30518">
    <property type="entry name" value="ENDOLYTIC MUREIN TRANSGLYCOSYLASE"/>
    <property type="match status" value="1"/>
</dbReference>
<reference evidence="7" key="1">
    <citation type="journal article" date="2012" name="PLoS ONE">
        <title>Gene sets for utilization of primary and secondary nutrition supplies in the distal gut of endangered iberian lynx.</title>
        <authorList>
            <person name="Alcaide M."/>
            <person name="Messina E."/>
            <person name="Richter M."/>
            <person name="Bargiela R."/>
            <person name="Peplies J."/>
            <person name="Huws S.A."/>
            <person name="Newbold C.J."/>
            <person name="Golyshin P.N."/>
            <person name="Simon M.A."/>
            <person name="Lopez G."/>
            <person name="Yakimov M.M."/>
            <person name="Ferrer M."/>
        </authorList>
    </citation>
    <scope>NUCLEOTIDE SEQUENCE</scope>
</reference>
<dbReference type="NCBIfam" id="TIGR00247">
    <property type="entry name" value="endolytic transglycosylase MltG"/>
    <property type="match status" value="1"/>
</dbReference>
<name>J9H0H4_9ZZZZ</name>
<protein>
    <submittedName>
        <fullName evidence="7">Aminodeoxychorismate lyase</fullName>
    </submittedName>
</protein>
<dbReference type="Pfam" id="PF02618">
    <property type="entry name" value="YceG"/>
    <property type="match status" value="1"/>
</dbReference>
<dbReference type="CDD" id="cd08010">
    <property type="entry name" value="MltG_like"/>
    <property type="match status" value="1"/>
</dbReference>
<keyword evidence="5 7" id="KW-0456">Lyase</keyword>
<accession>J9H0H4</accession>
<evidence type="ECO:0000256" key="6">
    <source>
        <dbReference type="ARBA" id="ARBA00023316"/>
    </source>
</evidence>
<keyword evidence="1" id="KW-1003">Cell membrane</keyword>
<keyword evidence="6" id="KW-0961">Cell wall biogenesis/degradation</keyword>
<dbReference type="AlphaFoldDB" id="J9H0H4"/>
<keyword evidence="3" id="KW-1133">Transmembrane helix</keyword>
<dbReference type="GO" id="GO:0071555">
    <property type="term" value="P:cell wall organization"/>
    <property type="evidence" value="ECO:0007669"/>
    <property type="project" value="UniProtKB-KW"/>
</dbReference>
<evidence type="ECO:0000313" key="7">
    <source>
        <dbReference type="EMBL" id="EJX09128.1"/>
    </source>
</evidence>
<evidence type="ECO:0000256" key="5">
    <source>
        <dbReference type="ARBA" id="ARBA00023239"/>
    </source>
</evidence>
<dbReference type="EMBL" id="AMCI01000455">
    <property type="protein sequence ID" value="EJX09128.1"/>
    <property type="molecule type" value="Genomic_DNA"/>
</dbReference>
<dbReference type="PANTHER" id="PTHR30518:SF2">
    <property type="entry name" value="ENDOLYTIC MUREIN TRANSGLYCOSYLASE"/>
    <property type="match status" value="1"/>
</dbReference>
<dbReference type="HAMAP" id="MF_02065">
    <property type="entry name" value="MltG"/>
    <property type="match status" value="1"/>
</dbReference>
<evidence type="ECO:0000256" key="4">
    <source>
        <dbReference type="ARBA" id="ARBA00023136"/>
    </source>
</evidence>
<evidence type="ECO:0000256" key="1">
    <source>
        <dbReference type="ARBA" id="ARBA00022475"/>
    </source>
</evidence>
<evidence type="ECO:0000256" key="2">
    <source>
        <dbReference type="ARBA" id="ARBA00022692"/>
    </source>
</evidence>